<sequence length="94" mass="9621">MCWTKSLASTFSAHSSQAILPSVSVAPEAPSGLAAACGPAPAAAAPGAPGPPLVVISIRSSSSSLRTGSDFFRRSRVCLRRPPPSVIERKMCSL</sequence>
<evidence type="ECO:0000313" key="1">
    <source>
        <dbReference type="EMBL" id="MXU87036.1"/>
    </source>
</evidence>
<dbReference type="EMBL" id="GIFC01004953">
    <property type="protein sequence ID" value="MXU87036.1"/>
    <property type="molecule type" value="Transcribed_RNA"/>
</dbReference>
<organism evidence="1">
    <name type="scientific">Ixodes ricinus</name>
    <name type="common">Common tick</name>
    <name type="synonym">Acarus ricinus</name>
    <dbReference type="NCBI Taxonomy" id="34613"/>
    <lineage>
        <taxon>Eukaryota</taxon>
        <taxon>Metazoa</taxon>
        <taxon>Ecdysozoa</taxon>
        <taxon>Arthropoda</taxon>
        <taxon>Chelicerata</taxon>
        <taxon>Arachnida</taxon>
        <taxon>Acari</taxon>
        <taxon>Parasitiformes</taxon>
        <taxon>Ixodida</taxon>
        <taxon>Ixodoidea</taxon>
        <taxon>Ixodidae</taxon>
        <taxon>Ixodinae</taxon>
        <taxon>Ixodes</taxon>
    </lineage>
</organism>
<proteinExistence type="predicted"/>
<dbReference type="AlphaFoldDB" id="A0A6B0UEX5"/>
<protein>
    <submittedName>
        <fullName evidence="1">Putative secreted protein</fullName>
    </submittedName>
</protein>
<reference evidence="1" key="1">
    <citation type="submission" date="2019-12" db="EMBL/GenBank/DDBJ databases">
        <title>An insight into the sialome of adult female Ixodes ricinus ticks feeding for 6 days.</title>
        <authorList>
            <person name="Perner J."/>
            <person name="Ribeiro J.M.C."/>
        </authorList>
    </citation>
    <scope>NUCLEOTIDE SEQUENCE</scope>
    <source>
        <strain evidence="1">Semi-engorged</strain>
        <tissue evidence="1">Salivary glands</tissue>
    </source>
</reference>
<name>A0A6B0UEX5_IXORI</name>
<accession>A0A6B0UEX5</accession>